<evidence type="ECO:0000313" key="10">
    <source>
        <dbReference type="Proteomes" id="UP000663873"/>
    </source>
</evidence>
<sequence>RCSTSQSLTFDSKPTEHIHSQTVKGFNMDPYYASPSSYYYQPSCPVHDTSSPYLTDSYIDPYSSYPCQSTPTTPYYYPTYNDQTSSPMVFYNNSTTNIYAQPTYSMPQSNVQSQPRHVQTTQPTSSLNTTFESVPPAGRRRRQRTIFTKDQVDILDQVFEKNQYPDIQLREQLSERLDVPEARIQVWFKNRRSRARTTTSTKLSY</sequence>
<dbReference type="PROSITE" id="PS00027">
    <property type="entry name" value="HOMEOBOX_1"/>
    <property type="match status" value="1"/>
</dbReference>
<dbReference type="GO" id="GO:0000981">
    <property type="term" value="F:DNA-binding transcription factor activity, RNA polymerase II-specific"/>
    <property type="evidence" value="ECO:0007669"/>
    <property type="project" value="InterPro"/>
</dbReference>
<evidence type="ECO:0000256" key="7">
    <source>
        <dbReference type="SAM" id="MobiDB-lite"/>
    </source>
</evidence>
<feature type="non-terminal residue" evidence="9">
    <location>
        <position position="1"/>
    </location>
</feature>
<keyword evidence="4 5" id="KW-0539">Nucleus</keyword>
<gene>
    <name evidence="9" type="ORF">UJA718_LOCUS29886</name>
</gene>
<keyword evidence="10" id="KW-1185">Reference proteome</keyword>
<feature type="domain" description="Homeobox" evidence="8">
    <location>
        <begin position="138"/>
        <end position="198"/>
    </location>
</feature>
<dbReference type="PANTHER" id="PTHR46123:SF10">
    <property type="entry name" value="HOMEOBOX PROTEIN MIX.2"/>
    <property type="match status" value="1"/>
</dbReference>
<dbReference type="InterPro" id="IPR017970">
    <property type="entry name" value="Homeobox_CS"/>
</dbReference>
<feature type="DNA-binding region" description="Homeobox" evidence="5">
    <location>
        <begin position="140"/>
        <end position="199"/>
    </location>
</feature>
<dbReference type="EMBL" id="CAJOBP010009907">
    <property type="protein sequence ID" value="CAF4559833.1"/>
    <property type="molecule type" value="Genomic_DNA"/>
</dbReference>
<dbReference type="PROSITE" id="PS50071">
    <property type="entry name" value="HOMEOBOX_2"/>
    <property type="match status" value="1"/>
</dbReference>
<keyword evidence="3 5" id="KW-0371">Homeobox</keyword>
<evidence type="ECO:0000259" key="8">
    <source>
        <dbReference type="PROSITE" id="PS50071"/>
    </source>
</evidence>
<evidence type="ECO:0000256" key="5">
    <source>
        <dbReference type="PROSITE-ProRule" id="PRU00108"/>
    </source>
</evidence>
<evidence type="ECO:0000256" key="3">
    <source>
        <dbReference type="ARBA" id="ARBA00023155"/>
    </source>
</evidence>
<reference evidence="9" key="1">
    <citation type="submission" date="2021-02" db="EMBL/GenBank/DDBJ databases">
        <authorList>
            <person name="Nowell W R."/>
        </authorList>
    </citation>
    <scope>NUCLEOTIDE SEQUENCE</scope>
</reference>
<dbReference type="Gene3D" id="1.10.10.60">
    <property type="entry name" value="Homeodomain-like"/>
    <property type="match status" value="1"/>
</dbReference>
<comment type="subcellular location">
    <subcellularLocation>
        <location evidence="1 5 6">Nucleus</location>
    </subcellularLocation>
</comment>
<keyword evidence="2 5" id="KW-0238">DNA-binding</keyword>
<evidence type="ECO:0000256" key="1">
    <source>
        <dbReference type="ARBA" id="ARBA00004123"/>
    </source>
</evidence>
<dbReference type="InterPro" id="IPR009057">
    <property type="entry name" value="Homeodomain-like_sf"/>
</dbReference>
<proteinExistence type="predicted"/>
<feature type="compositionally biased region" description="Polar residues" evidence="7">
    <location>
        <begin position="119"/>
        <end position="132"/>
    </location>
</feature>
<accession>A0A820ZFZ4</accession>
<name>A0A820ZFZ4_9BILA</name>
<dbReference type="Proteomes" id="UP000663873">
    <property type="component" value="Unassembled WGS sequence"/>
</dbReference>
<protein>
    <recommendedName>
        <fullName evidence="8">Homeobox domain-containing protein</fullName>
    </recommendedName>
</protein>
<dbReference type="CDD" id="cd00086">
    <property type="entry name" value="homeodomain"/>
    <property type="match status" value="1"/>
</dbReference>
<evidence type="ECO:0000256" key="2">
    <source>
        <dbReference type="ARBA" id="ARBA00023125"/>
    </source>
</evidence>
<organism evidence="9 10">
    <name type="scientific">Rotaria socialis</name>
    <dbReference type="NCBI Taxonomy" id="392032"/>
    <lineage>
        <taxon>Eukaryota</taxon>
        <taxon>Metazoa</taxon>
        <taxon>Spiralia</taxon>
        <taxon>Gnathifera</taxon>
        <taxon>Rotifera</taxon>
        <taxon>Eurotatoria</taxon>
        <taxon>Bdelloidea</taxon>
        <taxon>Philodinida</taxon>
        <taxon>Philodinidae</taxon>
        <taxon>Rotaria</taxon>
    </lineage>
</organism>
<dbReference type="AlphaFoldDB" id="A0A820ZFZ4"/>
<dbReference type="GO" id="GO:0000977">
    <property type="term" value="F:RNA polymerase II transcription regulatory region sequence-specific DNA binding"/>
    <property type="evidence" value="ECO:0007669"/>
    <property type="project" value="TreeGrafter"/>
</dbReference>
<dbReference type="GO" id="GO:0005634">
    <property type="term" value="C:nucleus"/>
    <property type="evidence" value="ECO:0007669"/>
    <property type="project" value="UniProtKB-SubCell"/>
</dbReference>
<feature type="region of interest" description="Disordered" evidence="7">
    <location>
        <begin position="119"/>
        <end position="141"/>
    </location>
</feature>
<evidence type="ECO:0000313" key="9">
    <source>
        <dbReference type="EMBL" id="CAF4559833.1"/>
    </source>
</evidence>
<dbReference type="PANTHER" id="PTHR46123">
    <property type="entry name" value="MIX-TYPE HOMEOBOX GENE 1-RELATED"/>
    <property type="match status" value="1"/>
</dbReference>
<dbReference type="SMART" id="SM00389">
    <property type="entry name" value="HOX"/>
    <property type="match status" value="1"/>
</dbReference>
<dbReference type="InterPro" id="IPR051306">
    <property type="entry name" value="Homeobox_regulator"/>
</dbReference>
<dbReference type="InterPro" id="IPR001356">
    <property type="entry name" value="HD"/>
</dbReference>
<evidence type="ECO:0000256" key="6">
    <source>
        <dbReference type="RuleBase" id="RU000682"/>
    </source>
</evidence>
<evidence type="ECO:0000256" key="4">
    <source>
        <dbReference type="ARBA" id="ARBA00023242"/>
    </source>
</evidence>
<comment type="caution">
    <text evidence="9">The sequence shown here is derived from an EMBL/GenBank/DDBJ whole genome shotgun (WGS) entry which is preliminary data.</text>
</comment>
<dbReference type="SUPFAM" id="SSF46689">
    <property type="entry name" value="Homeodomain-like"/>
    <property type="match status" value="1"/>
</dbReference>
<dbReference type="Pfam" id="PF00046">
    <property type="entry name" value="Homeodomain"/>
    <property type="match status" value="1"/>
</dbReference>